<dbReference type="EMBL" id="BAABAL010000018">
    <property type="protein sequence ID" value="GAA4021507.1"/>
    <property type="molecule type" value="Genomic_DNA"/>
</dbReference>
<evidence type="ECO:0000313" key="2">
    <source>
        <dbReference type="Proteomes" id="UP001501747"/>
    </source>
</evidence>
<keyword evidence="2" id="KW-1185">Reference proteome</keyword>
<protein>
    <submittedName>
        <fullName evidence="1">Uncharacterized protein</fullName>
    </submittedName>
</protein>
<sequence length="219" mass="23788">MDGAEGLLHSDEVDGDDHAPYFAVLVGFWGTFVVCQSPEPLVELIPDLERAHVEPLDGARWPDPWRGWRVWGELPDGAWDALATTGSVLAAEIYDSDGARLTAISRTSGRWTTYLNLDGVLSHLVLARAPFDANGEELTGNALDEHNAAHRSEVAQVRQRLLETTPMGLVAAQRASAWAHESGLTPAEVDELHVVLDGTEVFVEELFSRLLVSLGVDGS</sequence>
<proteinExistence type="predicted"/>
<accession>A0ABP7T5X2</accession>
<gene>
    <name evidence="1" type="ORF">GCM10022247_52120</name>
</gene>
<evidence type="ECO:0000313" key="1">
    <source>
        <dbReference type="EMBL" id="GAA4021507.1"/>
    </source>
</evidence>
<reference evidence="2" key="1">
    <citation type="journal article" date="2019" name="Int. J. Syst. Evol. Microbiol.">
        <title>The Global Catalogue of Microorganisms (GCM) 10K type strain sequencing project: providing services to taxonomists for standard genome sequencing and annotation.</title>
        <authorList>
            <consortium name="The Broad Institute Genomics Platform"/>
            <consortium name="The Broad Institute Genome Sequencing Center for Infectious Disease"/>
            <person name="Wu L."/>
            <person name="Ma J."/>
        </authorList>
    </citation>
    <scope>NUCLEOTIDE SEQUENCE [LARGE SCALE GENOMIC DNA]</scope>
    <source>
        <strain evidence="2">JCM 17342</strain>
    </source>
</reference>
<organism evidence="1 2">
    <name type="scientific">Allokutzneria multivorans</name>
    <dbReference type="NCBI Taxonomy" id="1142134"/>
    <lineage>
        <taxon>Bacteria</taxon>
        <taxon>Bacillati</taxon>
        <taxon>Actinomycetota</taxon>
        <taxon>Actinomycetes</taxon>
        <taxon>Pseudonocardiales</taxon>
        <taxon>Pseudonocardiaceae</taxon>
        <taxon>Allokutzneria</taxon>
    </lineage>
</organism>
<comment type="caution">
    <text evidence="1">The sequence shown here is derived from an EMBL/GenBank/DDBJ whole genome shotgun (WGS) entry which is preliminary data.</text>
</comment>
<dbReference type="Proteomes" id="UP001501747">
    <property type="component" value="Unassembled WGS sequence"/>
</dbReference>
<name>A0ABP7T5X2_9PSEU</name>